<dbReference type="OrthoDB" id="6783200at2759"/>
<dbReference type="EMBL" id="OV121139">
    <property type="protein sequence ID" value="CAH0563183.1"/>
    <property type="molecule type" value="Genomic_DNA"/>
</dbReference>
<reference evidence="1" key="1">
    <citation type="submission" date="2021-12" db="EMBL/GenBank/DDBJ databases">
        <authorList>
            <person name="King R."/>
        </authorList>
    </citation>
    <scope>NUCLEOTIDE SEQUENCE</scope>
</reference>
<dbReference type="Proteomes" id="UP001154078">
    <property type="component" value="Chromosome 8"/>
</dbReference>
<keyword evidence="2" id="KW-1185">Reference proteome</keyword>
<evidence type="ECO:0000313" key="1">
    <source>
        <dbReference type="EMBL" id="CAH0563183.1"/>
    </source>
</evidence>
<accession>A0A9P0FNV2</accession>
<organism evidence="1 2">
    <name type="scientific">Brassicogethes aeneus</name>
    <name type="common">Rape pollen beetle</name>
    <name type="synonym">Meligethes aeneus</name>
    <dbReference type="NCBI Taxonomy" id="1431903"/>
    <lineage>
        <taxon>Eukaryota</taxon>
        <taxon>Metazoa</taxon>
        <taxon>Ecdysozoa</taxon>
        <taxon>Arthropoda</taxon>
        <taxon>Hexapoda</taxon>
        <taxon>Insecta</taxon>
        <taxon>Pterygota</taxon>
        <taxon>Neoptera</taxon>
        <taxon>Endopterygota</taxon>
        <taxon>Coleoptera</taxon>
        <taxon>Polyphaga</taxon>
        <taxon>Cucujiformia</taxon>
        <taxon>Nitidulidae</taxon>
        <taxon>Meligethinae</taxon>
        <taxon>Brassicogethes</taxon>
    </lineage>
</organism>
<sequence length="77" mass="9113">MEGDRDKKTGAMRCTYTRTKIKTDNPLETKESTVNVLLEEPDDPELKQSIQRIHKNRFPEIIQLKEDYDEMEETTKI</sequence>
<gene>
    <name evidence="1" type="ORF">MELIAE_LOCUS12163</name>
</gene>
<evidence type="ECO:0000313" key="2">
    <source>
        <dbReference type="Proteomes" id="UP001154078"/>
    </source>
</evidence>
<name>A0A9P0FNV2_BRAAE</name>
<protein>
    <submittedName>
        <fullName evidence="1">Uncharacterized protein</fullName>
    </submittedName>
</protein>
<dbReference type="AlphaFoldDB" id="A0A9P0FNV2"/>
<proteinExistence type="predicted"/>